<keyword evidence="1" id="KW-1133">Transmembrane helix</keyword>
<feature type="transmembrane region" description="Helical" evidence="1">
    <location>
        <begin position="184"/>
        <end position="202"/>
    </location>
</feature>
<protein>
    <submittedName>
        <fullName evidence="3">Urease accessory protein</fullName>
    </submittedName>
</protein>
<dbReference type="InterPro" id="IPR007038">
    <property type="entry name" value="HupE_UreJ"/>
</dbReference>
<dbReference type="Proteomes" id="UP000199517">
    <property type="component" value="Unassembled WGS sequence"/>
</dbReference>
<feature type="transmembrane region" description="Helical" evidence="1">
    <location>
        <begin position="123"/>
        <end position="142"/>
    </location>
</feature>
<organism evidence="3 4">
    <name type="scientific">Paracidovorax konjaci</name>
    <dbReference type="NCBI Taxonomy" id="32040"/>
    <lineage>
        <taxon>Bacteria</taxon>
        <taxon>Pseudomonadati</taxon>
        <taxon>Pseudomonadota</taxon>
        <taxon>Betaproteobacteria</taxon>
        <taxon>Burkholderiales</taxon>
        <taxon>Comamonadaceae</taxon>
        <taxon>Paracidovorax</taxon>
    </lineage>
</organism>
<dbReference type="OrthoDB" id="9808192at2"/>
<evidence type="ECO:0000256" key="1">
    <source>
        <dbReference type="SAM" id="Phobius"/>
    </source>
</evidence>
<accession>A0A1I1XPF8</accession>
<keyword evidence="1" id="KW-0812">Transmembrane</keyword>
<sequence>MKKEANHSPRSRSATAALLLLAALAPALALAHGGDGIAAHAHGGFLQGFVHPFTGLDHLAAMLAVGVWSALAVRPVWLAPASFVALLAVGAAAGFAGLAVPGVEPMIAASLLVVGLLVAWRRALPLALAAGTAGAFAFFHGAAHGQELAGSGQWLALAGMVAATALLHGAGIALGRAVLQRHRALSLIAGGGTALLGAALLVRLA</sequence>
<dbReference type="AlphaFoldDB" id="A0A1I1XPF8"/>
<evidence type="ECO:0000313" key="4">
    <source>
        <dbReference type="Proteomes" id="UP000199517"/>
    </source>
</evidence>
<feature type="transmembrane region" description="Helical" evidence="1">
    <location>
        <begin position="83"/>
        <end position="103"/>
    </location>
</feature>
<keyword evidence="4" id="KW-1185">Reference proteome</keyword>
<feature type="transmembrane region" description="Helical" evidence="1">
    <location>
        <begin position="49"/>
        <end position="71"/>
    </location>
</feature>
<proteinExistence type="predicted"/>
<name>A0A1I1XPF8_9BURK</name>
<dbReference type="RefSeq" id="WP_092955515.1">
    <property type="nucleotide sequence ID" value="NZ_FOMQ01000014.1"/>
</dbReference>
<dbReference type="STRING" id="32040.SAMN04489710_11436"/>
<reference evidence="4" key="1">
    <citation type="submission" date="2016-10" db="EMBL/GenBank/DDBJ databases">
        <authorList>
            <person name="Varghese N."/>
            <person name="Submissions S."/>
        </authorList>
    </citation>
    <scope>NUCLEOTIDE SEQUENCE [LARGE SCALE GENOMIC DNA]</scope>
    <source>
        <strain evidence="4">DSM 7481</strain>
    </source>
</reference>
<evidence type="ECO:0000313" key="3">
    <source>
        <dbReference type="EMBL" id="SFE09236.1"/>
    </source>
</evidence>
<dbReference type="PIRSF" id="PIRSF016919">
    <property type="entry name" value="HupE_UreJ"/>
    <property type="match status" value="1"/>
</dbReference>
<keyword evidence="2" id="KW-0732">Signal</keyword>
<feature type="transmembrane region" description="Helical" evidence="1">
    <location>
        <begin position="154"/>
        <end position="178"/>
    </location>
</feature>
<evidence type="ECO:0000256" key="2">
    <source>
        <dbReference type="SAM" id="SignalP"/>
    </source>
</evidence>
<keyword evidence="1" id="KW-0472">Membrane</keyword>
<gene>
    <name evidence="3" type="ORF">SAMN04489710_11436</name>
</gene>
<dbReference type="EMBL" id="FOMQ01000014">
    <property type="protein sequence ID" value="SFE09236.1"/>
    <property type="molecule type" value="Genomic_DNA"/>
</dbReference>
<dbReference type="Pfam" id="PF04955">
    <property type="entry name" value="HupE_UreJ"/>
    <property type="match status" value="1"/>
</dbReference>
<feature type="signal peptide" evidence="2">
    <location>
        <begin position="1"/>
        <end position="31"/>
    </location>
</feature>
<feature type="chain" id="PRO_5011515173" evidence="2">
    <location>
        <begin position="32"/>
        <end position="205"/>
    </location>
</feature>